<dbReference type="EMBL" id="CP014143">
    <property type="protein sequence ID" value="AOS97451.1"/>
    <property type="molecule type" value="Genomic_DNA"/>
</dbReference>
<accession>A0A1C9W8I2</accession>
<organism evidence="1 2">
    <name type="scientific">Microbulbifer aggregans</name>
    <dbReference type="NCBI Taxonomy" id="1769779"/>
    <lineage>
        <taxon>Bacteria</taxon>
        <taxon>Pseudomonadati</taxon>
        <taxon>Pseudomonadota</taxon>
        <taxon>Gammaproteobacteria</taxon>
        <taxon>Cellvibrionales</taxon>
        <taxon>Microbulbiferaceae</taxon>
        <taxon>Microbulbifer</taxon>
    </lineage>
</organism>
<protein>
    <submittedName>
        <fullName evidence="1">Uncharacterized protein</fullName>
    </submittedName>
</protein>
<dbReference type="AlphaFoldDB" id="A0A1C9W8I2"/>
<evidence type="ECO:0000313" key="1">
    <source>
        <dbReference type="EMBL" id="AOS97451.1"/>
    </source>
</evidence>
<keyword evidence="2" id="KW-1185">Reference proteome</keyword>
<evidence type="ECO:0000313" key="2">
    <source>
        <dbReference type="Proteomes" id="UP000095672"/>
    </source>
</evidence>
<sequence length="68" mass="7149">MACAPTLGSLLNPKAGSHLLTVPTTLLPCNLGALPGGVTTPYFLSIDIAELVKAFIREAFLIQILNQV</sequence>
<dbReference type="Proteomes" id="UP000095672">
    <property type="component" value="Chromosome"/>
</dbReference>
<reference evidence="2" key="1">
    <citation type="submission" date="2016-01" db="EMBL/GenBank/DDBJ databases">
        <title>Complete genome sequence of Microbulbifer sp. CCB-MM1, a halophile isolated from Matang Mangrove Forest, Perak.</title>
        <authorList>
            <person name="Moh T.H."/>
            <person name="Dinesh B."/>
            <person name="Lau N.-S."/>
            <person name="Go F."/>
            <person name="Alexander Chong S.-C."/>
        </authorList>
    </citation>
    <scope>NUCLEOTIDE SEQUENCE [LARGE SCALE GENOMIC DNA]</scope>
    <source>
        <strain evidence="2">CCB-MM1</strain>
    </source>
</reference>
<dbReference type="KEGG" id="micc:AUP74_02021"/>
<dbReference type="STRING" id="1769779.AUP74_02021"/>
<proteinExistence type="predicted"/>
<name>A0A1C9W8I2_9GAMM</name>
<gene>
    <name evidence="1" type="ORF">AUP74_02021</name>
</gene>